<sequence>MFCYLYVFEMFSFISMN</sequence>
<dbReference type="Proteomes" id="UP000032142">
    <property type="component" value="Unassembled WGS sequence"/>
</dbReference>
<protein>
    <submittedName>
        <fullName evidence="1">Uncharacterized protein</fullName>
    </submittedName>
</protein>
<proteinExistence type="predicted"/>
<keyword evidence="2" id="KW-1185">Reference proteome</keyword>
<name>A0A0B0MQ41_GOSAR</name>
<organism evidence="1 2">
    <name type="scientific">Gossypium arboreum</name>
    <name type="common">Tree cotton</name>
    <name type="synonym">Gossypium nanking</name>
    <dbReference type="NCBI Taxonomy" id="29729"/>
    <lineage>
        <taxon>Eukaryota</taxon>
        <taxon>Viridiplantae</taxon>
        <taxon>Streptophyta</taxon>
        <taxon>Embryophyta</taxon>
        <taxon>Tracheophyta</taxon>
        <taxon>Spermatophyta</taxon>
        <taxon>Magnoliopsida</taxon>
        <taxon>eudicotyledons</taxon>
        <taxon>Gunneridae</taxon>
        <taxon>Pentapetalae</taxon>
        <taxon>rosids</taxon>
        <taxon>malvids</taxon>
        <taxon>Malvales</taxon>
        <taxon>Malvaceae</taxon>
        <taxon>Malvoideae</taxon>
        <taxon>Gossypium</taxon>
    </lineage>
</organism>
<accession>A0A0B0MQ41</accession>
<reference evidence="2" key="1">
    <citation type="submission" date="2014-09" db="EMBL/GenBank/DDBJ databases">
        <authorList>
            <person name="Mudge J."/>
            <person name="Ramaraj T."/>
            <person name="Lindquist I.E."/>
            <person name="Bharti A.K."/>
            <person name="Sundararajan A."/>
            <person name="Cameron C.T."/>
            <person name="Woodward J.E."/>
            <person name="May G.D."/>
            <person name="Brubaker C."/>
            <person name="Broadhvest J."/>
            <person name="Wilkins T.A."/>
        </authorList>
    </citation>
    <scope>NUCLEOTIDE SEQUENCE</scope>
    <source>
        <strain evidence="2">cv. AKA8401</strain>
    </source>
</reference>
<comment type="caution">
    <text evidence="1">The sequence shown here is derived from an EMBL/GenBank/DDBJ whole genome shotgun (WGS) entry which is preliminary data.</text>
</comment>
<dbReference type="EMBL" id="JRRC01270053">
    <property type="protein sequence ID" value="KHG02487.1"/>
    <property type="molecule type" value="Genomic_DNA"/>
</dbReference>
<evidence type="ECO:0000313" key="2">
    <source>
        <dbReference type="Proteomes" id="UP000032142"/>
    </source>
</evidence>
<evidence type="ECO:0000313" key="1">
    <source>
        <dbReference type="EMBL" id="KHG02487.1"/>
    </source>
</evidence>
<dbReference type="AlphaFoldDB" id="A0A0B0MQ41"/>
<gene>
    <name evidence="1" type="ORF">F383_25598</name>
</gene>